<dbReference type="CDD" id="cd06171">
    <property type="entry name" value="Sigma70_r4"/>
    <property type="match status" value="1"/>
</dbReference>
<dbReference type="SUPFAM" id="SSF88659">
    <property type="entry name" value="Sigma3 and sigma4 domains of RNA polymerase sigma factors"/>
    <property type="match status" value="1"/>
</dbReference>
<name>A0AAW5JP39_9FIRM</name>
<dbReference type="Pfam" id="PF08281">
    <property type="entry name" value="Sigma70_r4_2"/>
    <property type="match status" value="1"/>
</dbReference>
<dbReference type="AlphaFoldDB" id="A0AAW5JP39"/>
<evidence type="ECO:0000256" key="1">
    <source>
        <dbReference type="SAM" id="MobiDB-lite"/>
    </source>
</evidence>
<comment type="caution">
    <text evidence="3">The sequence shown here is derived from an EMBL/GenBank/DDBJ whole genome shotgun (WGS) entry which is preliminary data.</text>
</comment>
<evidence type="ECO:0000313" key="4">
    <source>
        <dbReference type="Proteomes" id="UP001204562"/>
    </source>
</evidence>
<dbReference type="GO" id="GO:0003677">
    <property type="term" value="F:DNA binding"/>
    <property type="evidence" value="ECO:0007669"/>
    <property type="project" value="InterPro"/>
</dbReference>
<dbReference type="Gene3D" id="1.10.10.10">
    <property type="entry name" value="Winged helix-like DNA-binding domain superfamily/Winged helix DNA-binding domain"/>
    <property type="match status" value="1"/>
</dbReference>
<evidence type="ECO:0000313" key="3">
    <source>
        <dbReference type="EMBL" id="MCQ4769634.1"/>
    </source>
</evidence>
<dbReference type="InterPro" id="IPR013324">
    <property type="entry name" value="RNA_pol_sigma_r3/r4-like"/>
</dbReference>
<sequence length="236" mass="27261">MSEVFSVLLHNRQRYEQGKEGLWFSLPTTTEKLQAALREIGISTDNPQDFFLYGYRSPQKRPISWRPFNSNFGGKGENHRNPPQKGGEKMETIPRNDFILRHRYDAFCKAVLRNEAKSYWSEMAHRREREKSLDALTQEEMDKLSVVDDYPSDSYVFSSYGYDLLIDNELVAEAFASLPEQEQSILILHCVLDLADGEIGSLMGMSRSAVQRHRTRTLKQLRMKLMAFMPEGGKRG</sequence>
<dbReference type="InterPro" id="IPR013249">
    <property type="entry name" value="RNA_pol_sigma70_r4_t2"/>
</dbReference>
<feature type="compositionally biased region" description="Basic and acidic residues" evidence="1">
    <location>
        <begin position="76"/>
        <end position="90"/>
    </location>
</feature>
<dbReference type="EMBL" id="JANFYS010000005">
    <property type="protein sequence ID" value="MCQ4769634.1"/>
    <property type="molecule type" value="Genomic_DNA"/>
</dbReference>
<organism evidence="3 4">
    <name type="scientific">Intestinimonas massiliensis</name>
    <name type="common">ex Afouda et al. 2020</name>
    <dbReference type="NCBI Taxonomy" id="1673721"/>
    <lineage>
        <taxon>Bacteria</taxon>
        <taxon>Bacillati</taxon>
        <taxon>Bacillota</taxon>
        <taxon>Clostridia</taxon>
        <taxon>Eubacteriales</taxon>
        <taxon>Intestinimonas</taxon>
    </lineage>
</organism>
<feature type="region of interest" description="Disordered" evidence="1">
    <location>
        <begin position="66"/>
        <end position="90"/>
    </location>
</feature>
<accession>A0AAW5JP39</accession>
<gene>
    <name evidence="3" type="ORF">NE579_04015</name>
</gene>
<evidence type="ECO:0000259" key="2">
    <source>
        <dbReference type="Pfam" id="PF08281"/>
    </source>
</evidence>
<proteinExistence type="predicted"/>
<reference evidence="3" key="1">
    <citation type="submission" date="2022-06" db="EMBL/GenBank/DDBJ databases">
        <title>Isolation of gut microbiota from human fecal samples.</title>
        <authorList>
            <person name="Pamer E.G."/>
            <person name="Barat B."/>
            <person name="Waligurski E."/>
            <person name="Medina S."/>
            <person name="Paddock L."/>
            <person name="Mostad J."/>
        </authorList>
    </citation>
    <scope>NUCLEOTIDE SEQUENCE</scope>
    <source>
        <strain evidence="3">DFI.9.91</strain>
    </source>
</reference>
<dbReference type="GO" id="GO:0006352">
    <property type="term" value="P:DNA-templated transcription initiation"/>
    <property type="evidence" value="ECO:0007669"/>
    <property type="project" value="InterPro"/>
</dbReference>
<dbReference type="GO" id="GO:0016987">
    <property type="term" value="F:sigma factor activity"/>
    <property type="evidence" value="ECO:0007669"/>
    <property type="project" value="InterPro"/>
</dbReference>
<dbReference type="InterPro" id="IPR036388">
    <property type="entry name" value="WH-like_DNA-bd_sf"/>
</dbReference>
<protein>
    <submittedName>
        <fullName evidence="3">Sigma-70 family RNA polymerase sigma factor</fullName>
    </submittedName>
</protein>
<dbReference type="Proteomes" id="UP001204562">
    <property type="component" value="Unassembled WGS sequence"/>
</dbReference>
<feature type="domain" description="RNA polymerase sigma factor 70 region 4 type 2" evidence="2">
    <location>
        <begin position="170"/>
        <end position="221"/>
    </location>
</feature>